<dbReference type="InterPro" id="IPR032675">
    <property type="entry name" value="LRR_dom_sf"/>
</dbReference>
<dbReference type="InterPro" id="IPR036047">
    <property type="entry name" value="F-box-like_dom_sf"/>
</dbReference>
<dbReference type="SMART" id="SM00579">
    <property type="entry name" value="FBD"/>
    <property type="match status" value="1"/>
</dbReference>
<dbReference type="InterPro" id="IPR055411">
    <property type="entry name" value="LRR_FXL15/At3g58940/PEG3-like"/>
</dbReference>
<dbReference type="Pfam" id="PF24758">
    <property type="entry name" value="LRR_At5g56370"/>
    <property type="match status" value="1"/>
</dbReference>
<dbReference type="AlphaFoldDB" id="A0A4U5QXP2"/>
<dbReference type="EMBL" id="RCHU01000072">
    <property type="protein sequence ID" value="TKS15980.1"/>
    <property type="molecule type" value="Genomic_DNA"/>
</dbReference>
<dbReference type="Gene3D" id="1.20.1280.50">
    <property type="match status" value="1"/>
</dbReference>
<dbReference type="InterPro" id="IPR001810">
    <property type="entry name" value="F-box_dom"/>
</dbReference>
<dbReference type="PANTHER" id="PTHR31639:SF93">
    <property type="entry name" value="F-BOX_FBD_LRR PROTEIN"/>
    <property type="match status" value="1"/>
</dbReference>
<evidence type="ECO:0000313" key="2">
    <source>
        <dbReference type="EMBL" id="TKS15980.1"/>
    </source>
</evidence>
<reference evidence="2" key="1">
    <citation type="submission" date="2018-10" db="EMBL/GenBank/DDBJ databases">
        <title>Population genomic analysis revealed the cold adaptation of white poplar.</title>
        <authorList>
            <person name="Liu Y.-J."/>
        </authorList>
    </citation>
    <scope>NUCLEOTIDE SEQUENCE [LARGE SCALE GENOMIC DNA]</scope>
    <source>
        <strain evidence="2">PAL-ZL1</strain>
    </source>
</reference>
<dbReference type="PANTHER" id="PTHR31639">
    <property type="entry name" value="F-BOX PROTEIN-LIKE"/>
    <property type="match status" value="1"/>
</dbReference>
<feature type="domain" description="F-box" evidence="1">
    <location>
        <begin position="119"/>
        <end position="153"/>
    </location>
</feature>
<dbReference type="Gene3D" id="3.80.10.10">
    <property type="entry name" value="Ribonuclease Inhibitor"/>
    <property type="match status" value="1"/>
</dbReference>
<dbReference type="SUPFAM" id="SSF52047">
    <property type="entry name" value="RNI-like"/>
    <property type="match status" value="1"/>
</dbReference>
<protein>
    <recommendedName>
        <fullName evidence="1">F-box domain-containing protein</fullName>
    </recommendedName>
</protein>
<name>A0A4U5QXP2_POPAL</name>
<organism evidence="2">
    <name type="scientific">Populus alba</name>
    <name type="common">White poplar</name>
    <dbReference type="NCBI Taxonomy" id="43335"/>
    <lineage>
        <taxon>Eukaryota</taxon>
        <taxon>Viridiplantae</taxon>
        <taxon>Streptophyta</taxon>
        <taxon>Embryophyta</taxon>
        <taxon>Tracheophyta</taxon>
        <taxon>Spermatophyta</taxon>
        <taxon>Magnoliopsida</taxon>
        <taxon>eudicotyledons</taxon>
        <taxon>Gunneridae</taxon>
        <taxon>Pentapetalae</taxon>
        <taxon>rosids</taxon>
        <taxon>fabids</taxon>
        <taxon>Malpighiales</taxon>
        <taxon>Salicaceae</taxon>
        <taxon>Saliceae</taxon>
        <taxon>Populus</taxon>
    </lineage>
</organism>
<dbReference type="STRING" id="43335.A0A4U5QXP2"/>
<dbReference type="SMART" id="SM00256">
    <property type="entry name" value="FBOX"/>
    <property type="match status" value="1"/>
</dbReference>
<comment type="caution">
    <text evidence="2">The sequence shown here is derived from an EMBL/GenBank/DDBJ whole genome shotgun (WGS) entry which is preliminary data.</text>
</comment>
<evidence type="ECO:0000259" key="1">
    <source>
        <dbReference type="PROSITE" id="PS50181"/>
    </source>
</evidence>
<dbReference type="Pfam" id="PF08387">
    <property type="entry name" value="FBD"/>
    <property type="match status" value="1"/>
</dbReference>
<dbReference type="PROSITE" id="PS50181">
    <property type="entry name" value="FBOX"/>
    <property type="match status" value="1"/>
</dbReference>
<dbReference type="InterPro" id="IPR006566">
    <property type="entry name" value="FBD"/>
</dbReference>
<dbReference type="CDD" id="cd22160">
    <property type="entry name" value="F-box_AtFBL13-like"/>
    <property type="match status" value="1"/>
</dbReference>
<gene>
    <name evidence="2" type="ORF">D5086_0000028180</name>
</gene>
<dbReference type="SUPFAM" id="SSF81383">
    <property type="entry name" value="F-box domain"/>
    <property type="match status" value="1"/>
</dbReference>
<dbReference type="InterPro" id="IPR053781">
    <property type="entry name" value="F-box_AtFBL13-like"/>
</dbReference>
<accession>A0A4U5QXP2</accession>
<sequence>MHVEVEFALVDLMVVRMVGCLDRKLAMMVVVDVMVVRLCDYDHRSKQIGGEWRRCLWVMDAKLDYLNILNSRVRVNDDDHTKSLALLRLCSLCPVPLKLLLFQKQREPPNFPCEMDTELDRISSLPGHVLDQILSVLPIRDAVRTSALSRKWRYKWSQIPHLVFDTQCASITSQDQTIVKNELVNIIDSVLLLHNGPIYKFKLSHRDLLGVSDIDRWILHLSRGSTKEFVLEIWKGQRYKLPSCLFSFENLTHLELFNCLLKPPSAFKGFRNLKSLDLQHVTLAQEVFENLISSCALLERLTLMNFDGFTHLKINAPNLQFFDIGGIFDDVSFENTSLLTLVSIGLYANVRNVSHGSSSKFLRFFVNLPHIRRLEIQSYFIKYLALSKVPSRLPKPCMDLNYISIRINFNDFEENSAALCILKSCPNLQEIEMLGRPEEQADEEPQTGFWGDDQWKCLFGQLRLVKMVGISGIRSELDCIKFLLSNSPVLEQMTVKPASIEGGWELVKELLRFRRASIQAEVIYLEP</sequence>
<proteinExistence type="predicted"/>